<organism evidence="2 3">
    <name type="scientific">Lingula anatina</name>
    <name type="common">Brachiopod</name>
    <name type="synonym">Lingula unguis</name>
    <dbReference type="NCBI Taxonomy" id="7574"/>
    <lineage>
        <taxon>Eukaryota</taxon>
        <taxon>Metazoa</taxon>
        <taxon>Spiralia</taxon>
        <taxon>Lophotrochozoa</taxon>
        <taxon>Brachiopoda</taxon>
        <taxon>Linguliformea</taxon>
        <taxon>Lingulata</taxon>
        <taxon>Lingulida</taxon>
        <taxon>Linguloidea</taxon>
        <taxon>Lingulidae</taxon>
        <taxon>Lingula</taxon>
    </lineage>
</organism>
<sequence>MAVTQPRFTPATPWRTVKDPVMEETDLHRAITDGSGKSLSQALRIIERMTKEELLLKSQEDTGTFLHLLVSNSELFWSKNASVMPAVPIIYKLALSGLDVNARNIHGNTALHIACFKPHAEAFIEHLIRIGLDPCLSNRKGCKVIHSYSHRLCQIIKGQPAAKSGFWSAVDCEDLVLAEKYLKMWCRVKVKRATKTLKDVCEDTGSTEMMNLLNKYELMNEMVCAAMAGDTNKVSAMLQDAGRAIDLNTKDHSFEVPKPLVISLQEIGQMIEPVITILLNNGFNNGSDYADQLERYKTSFEESQLFAKLEESTVDSYLEAIQLLQSDTSSLDLKLRSHKENTKGWTYLHYVCHLYKNATNIILKRLLIRIIYNLALAGIDVNIRDSSGESALIKAFEEEDQTLLFHILRIGVDPSIATPDHRAVAITNYKYKGKFVLTGSYRRVDQPGLWVAVEDQDLERTRCWADSWARVNVKKNDRSLKHVAMALENRQLVSLLEESEHTMEFVCAVFACHLERMKKLLALGRGKCLVNPIDPYYIAGFKTDYSVEYVQRPLIIPALEICTPEVIDFLIQFGADLGKHYEATAPCGPAAFWAFRDDIDSRNTLVVAQRADVTHLRDERGATMLHLAVKRKNKHLKEEIVRVLLERDINIAARDIDGLTARDYLEKYGVENAESLRSIIDEFVIYFVTDDQIEKVEQLILEGYDHILDIQGVTKKGRRMHTRELAEMKQLKDMIKLLDEIPEYEREIKVMHSAIENADIKTISKKAQEKRIAWGTDRGGRSLMHKAIVYEQPNVVDFLSQQFPNMVYMKDNLLRTPLHYCASLKDKKKTYGKIWSILSPAGGHNNLEANNLTVHDYLREMEKETPKKEKPRGRQFYDYKVRDLVQVERQRQYFDMTTLTRSQEQAVS</sequence>
<dbReference type="OrthoDB" id="432281at2759"/>
<dbReference type="SMART" id="SM00248">
    <property type="entry name" value="ANK"/>
    <property type="match status" value="6"/>
</dbReference>
<dbReference type="InterPro" id="IPR036770">
    <property type="entry name" value="Ankyrin_rpt-contain_sf"/>
</dbReference>
<dbReference type="PANTHER" id="PTHR24172">
    <property type="entry name" value="ANK_REP_REGION DOMAIN-CONTAINING PROTEIN"/>
    <property type="match status" value="1"/>
</dbReference>
<dbReference type="PANTHER" id="PTHR24172:SF4">
    <property type="entry name" value="ANK_REP_REGION DOMAIN-CONTAINING PROTEIN"/>
    <property type="match status" value="1"/>
</dbReference>
<dbReference type="AlphaFoldDB" id="A0A1S3H9M3"/>
<name>A0A1S3H9M3_LINAN</name>
<dbReference type="PROSITE" id="PS50088">
    <property type="entry name" value="ANK_REPEAT"/>
    <property type="match status" value="2"/>
</dbReference>
<keyword evidence="2" id="KW-1185">Reference proteome</keyword>
<accession>A0A1S3H9M3</accession>
<evidence type="ECO:0000256" key="1">
    <source>
        <dbReference type="PROSITE-ProRule" id="PRU00023"/>
    </source>
</evidence>
<dbReference type="Gene3D" id="1.25.40.20">
    <property type="entry name" value="Ankyrin repeat-containing domain"/>
    <property type="match status" value="4"/>
</dbReference>
<dbReference type="STRING" id="7574.A0A1S3H9M3"/>
<feature type="repeat" description="ANK" evidence="1">
    <location>
        <begin position="106"/>
        <end position="139"/>
    </location>
</feature>
<dbReference type="OMA" id="WSEEVIS"/>
<dbReference type="PROSITE" id="PS50297">
    <property type="entry name" value="ANK_REP_REGION"/>
    <property type="match status" value="2"/>
</dbReference>
<keyword evidence="1" id="KW-0040">ANK repeat</keyword>
<feature type="repeat" description="ANK" evidence="1">
    <location>
        <begin position="620"/>
        <end position="656"/>
    </location>
</feature>
<dbReference type="Proteomes" id="UP000085678">
    <property type="component" value="Unplaced"/>
</dbReference>
<protein>
    <submittedName>
        <fullName evidence="3">Uncharacterized protein LOC106153356 isoform X1</fullName>
    </submittedName>
</protein>
<proteinExistence type="predicted"/>
<dbReference type="InterPro" id="IPR002110">
    <property type="entry name" value="Ankyrin_rpt"/>
</dbReference>
<dbReference type="InParanoid" id="A0A1S3H9M3"/>
<dbReference type="KEGG" id="lak:106153356"/>
<reference evidence="3" key="1">
    <citation type="submission" date="2025-08" db="UniProtKB">
        <authorList>
            <consortium name="RefSeq"/>
        </authorList>
    </citation>
    <scope>IDENTIFICATION</scope>
    <source>
        <tissue evidence="3">Gonads</tissue>
    </source>
</reference>
<gene>
    <name evidence="3" type="primary">LOC106153356</name>
</gene>
<dbReference type="RefSeq" id="XP_013382702.1">
    <property type="nucleotide sequence ID" value="XM_013527248.2"/>
</dbReference>
<evidence type="ECO:0000313" key="2">
    <source>
        <dbReference type="Proteomes" id="UP000085678"/>
    </source>
</evidence>
<dbReference type="Pfam" id="PF00023">
    <property type="entry name" value="Ank"/>
    <property type="match status" value="1"/>
</dbReference>
<dbReference type="GeneID" id="106153356"/>
<dbReference type="SUPFAM" id="SSF48403">
    <property type="entry name" value="Ankyrin repeat"/>
    <property type="match status" value="3"/>
</dbReference>
<evidence type="ECO:0000313" key="3">
    <source>
        <dbReference type="RefSeq" id="XP_013382702.1"/>
    </source>
</evidence>